<evidence type="ECO:0000313" key="4">
    <source>
        <dbReference type="EMBL" id="KAK2963306.1"/>
    </source>
</evidence>
<feature type="compositionally biased region" description="Polar residues" evidence="2">
    <location>
        <begin position="211"/>
        <end position="226"/>
    </location>
</feature>
<dbReference type="SUPFAM" id="SSF57850">
    <property type="entry name" value="RING/U-box"/>
    <property type="match status" value="1"/>
</dbReference>
<feature type="compositionally biased region" description="Polar residues" evidence="2">
    <location>
        <begin position="236"/>
        <end position="258"/>
    </location>
</feature>
<keyword evidence="4" id="KW-0808">Transferase</keyword>
<dbReference type="EC" id="2.3.2.27" evidence="4"/>
<proteinExistence type="predicted"/>
<organism evidence="4 5">
    <name type="scientific">Blattamonas nauphoetae</name>
    <dbReference type="NCBI Taxonomy" id="2049346"/>
    <lineage>
        <taxon>Eukaryota</taxon>
        <taxon>Metamonada</taxon>
        <taxon>Preaxostyla</taxon>
        <taxon>Oxymonadida</taxon>
        <taxon>Blattamonas</taxon>
    </lineage>
</organism>
<keyword evidence="1" id="KW-0862">Zinc</keyword>
<keyword evidence="1" id="KW-0863">Zinc-finger</keyword>
<keyword evidence="1" id="KW-0479">Metal-binding</keyword>
<dbReference type="Proteomes" id="UP001281761">
    <property type="component" value="Unassembled WGS sequence"/>
</dbReference>
<comment type="caution">
    <text evidence="4">The sequence shown here is derived from an EMBL/GenBank/DDBJ whole genome shotgun (WGS) entry which is preliminary data.</text>
</comment>
<evidence type="ECO:0000259" key="3">
    <source>
        <dbReference type="PROSITE" id="PS50089"/>
    </source>
</evidence>
<name>A0ABQ9YI17_9EUKA</name>
<accession>A0ABQ9YI17</accession>
<dbReference type="GO" id="GO:0061630">
    <property type="term" value="F:ubiquitin protein ligase activity"/>
    <property type="evidence" value="ECO:0007669"/>
    <property type="project" value="UniProtKB-EC"/>
</dbReference>
<feature type="compositionally biased region" description="Basic and acidic residues" evidence="2">
    <location>
        <begin position="260"/>
        <end position="269"/>
    </location>
</feature>
<sequence>MSAFRCNKCWKRLGEETGSQCYITTCSHMFCLECGEKSFSRQPICPGCGKTLTRSSDVQQIDLHPSEEVRMMSLCGLDPETMTVMEMAARGMSFYAYQKQNEIAYLSFINRKATQKIQQISKGFDTQLIEAHNTISVLNGQIRNLKEEISTGKQDYSEIQQKLKEKIDQKRRVEEMFETLKQKYEALTRSRRGGFSPSSAPSNFTPPSPTPLQQQYTSKANVSRSPAVTLGGVSGQAVSRSSLHTPHSTPRTPFQSFESPRVRHTERRSSSGQSWSRERSNSFGSTRNPLHPPETPTFSSFIKSKESLQ</sequence>
<keyword evidence="5" id="KW-1185">Reference proteome</keyword>
<dbReference type="InterPro" id="IPR013083">
    <property type="entry name" value="Znf_RING/FYVE/PHD"/>
</dbReference>
<dbReference type="PANTHER" id="PTHR14305">
    <property type="entry name" value="E3 UBIQUITIN-PROTEIN LIGASE CCNB1IP1"/>
    <property type="match status" value="1"/>
</dbReference>
<feature type="domain" description="RING-type" evidence="3">
    <location>
        <begin position="6"/>
        <end position="48"/>
    </location>
</feature>
<evidence type="ECO:0000313" key="5">
    <source>
        <dbReference type="Proteomes" id="UP001281761"/>
    </source>
</evidence>
<dbReference type="Gene3D" id="3.90.20.10">
    <property type="match status" value="1"/>
</dbReference>
<evidence type="ECO:0000256" key="2">
    <source>
        <dbReference type="SAM" id="MobiDB-lite"/>
    </source>
</evidence>
<dbReference type="InterPro" id="IPR001841">
    <property type="entry name" value="Znf_RING"/>
</dbReference>
<dbReference type="PROSITE" id="PS50089">
    <property type="entry name" value="ZF_RING_2"/>
    <property type="match status" value="1"/>
</dbReference>
<gene>
    <name evidence="4" type="ORF">BLNAU_1840</name>
</gene>
<dbReference type="Pfam" id="PF14634">
    <property type="entry name" value="zf-RING_5"/>
    <property type="match status" value="1"/>
</dbReference>
<dbReference type="EMBL" id="JARBJD010000007">
    <property type="protein sequence ID" value="KAK2963306.1"/>
    <property type="molecule type" value="Genomic_DNA"/>
</dbReference>
<dbReference type="Gene3D" id="3.30.40.10">
    <property type="entry name" value="Zinc/RING finger domain, C3HC4 (zinc finger)"/>
    <property type="match status" value="1"/>
</dbReference>
<dbReference type="InterPro" id="IPR042448">
    <property type="entry name" value="CCNB1IP1"/>
</dbReference>
<reference evidence="4 5" key="1">
    <citation type="journal article" date="2022" name="bioRxiv">
        <title>Genomics of Preaxostyla Flagellates Illuminates Evolutionary Transitions and the Path Towards Mitochondrial Loss.</title>
        <authorList>
            <person name="Novak L.V.F."/>
            <person name="Treitli S.C."/>
            <person name="Pyrih J."/>
            <person name="Halakuc P."/>
            <person name="Pipaliya S.V."/>
            <person name="Vacek V."/>
            <person name="Brzon O."/>
            <person name="Soukal P."/>
            <person name="Eme L."/>
            <person name="Dacks J.B."/>
            <person name="Karnkowska A."/>
            <person name="Elias M."/>
            <person name="Hampl V."/>
        </authorList>
    </citation>
    <scope>NUCLEOTIDE SEQUENCE [LARGE SCALE GENOMIC DNA]</scope>
    <source>
        <strain evidence="4">NAU3</strain>
        <tissue evidence="4">Gut</tissue>
    </source>
</reference>
<evidence type="ECO:0000256" key="1">
    <source>
        <dbReference type="PROSITE-ProRule" id="PRU00175"/>
    </source>
</evidence>
<feature type="region of interest" description="Disordered" evidence="2">
    <location>
        <begin position="188"/>
        <end position="309"/>
    </location>
</feature>
<keyword evidence="4" id="KW-0012">Acyltransferase</keyword>
<protein>
    <submittedName>
        <fullName evidence="4">E3 ubiquitin-protein ligase CCNB1IP1</fullName>
        <ecNumber evidence="4">2.3.2.27</ecNumber>
    </submittedName>
</protein>
<dbReference type="PANTHER" id="PTHR14305:SF0">
    <property type="entry name" value="E3 UBIQUITIN-PROTEIN LIGASE CCNB1IP1"/>
    <property type="match status" value="1"/>
</dbReference>